<protein>
    <recommendedName>
        <fullName evidence="3">Immunity protein 30 domain-containing protein</fullName>
    </recommendedName>
</protein>
<evidence type="ECO:0000313" key="2">
    <source>
        <dbReference type="Proteomes" id="UP000197781"/>
    </source>
</evidence>
<dbReference type="Proteomes" id="UP000197781">
    <property type="component" value="Chromosome"/>
</dbReference>
<name>A0A220MIA6_9BACL</name>
<reference evidence="1 2" key="1">
    <citation type="submission" date="2016-11" db="EMBL/GenBank/DDBJ databases">
        <authorList>
            <person name="Jaros S."/>
            <person name="Januszkiewicz K."/>
            <person name="Wedrychowicz H."/>
        </authorList>
    </citation>
    <scope>NUCLEOTIDE SEQUENCE [LARGE SCALE GENOMIC DNA]</scope>
    <source>
        <strain evidence="1 2">NF2</strain>
    </source>
</reference>
<dbReference type="KEGG" id="bfm:BP422_15440"/>
<evidence type="ECO:0000313" key="1">
    <source>
        <dbReference type="EMBL" id="ASJ54838.1"/>
    </source>
</evidence>
<dbReference type="EMBL" id="CP018145">
    <property type="protein sequence ID" value="ASJ54838.1"/>
    <property type="molecule type" value="Genomic_DNA"/>
</dbReference>
<evidence type="ECO:0008006" key="3">
    <source>
        <dbReference type="Google" id="ProtNLM"/>
    </source>
</evidence>
<dbReference type="AlphaFoldDB" id="A0A220MIA6"/>
<proteinExistence type="predicted"/>
<organism evidence="1 2">
    <name type="scientific">Brevibacillus formosus</name>
    <dbReference type="NCBI Taxonomy" id="54913"/>
    <lineage>
        <taxon>Bacteria</taxon>
        <taxon>Bacillati</taxon>
        <taxon>Bacillota</taxon>
        <taxon>Bacilli</taxon>
        <taxon>Bacillales</taxon>
        <taxon>Paenibacillaceae</taxon>
        <taxon>Brevibacillus</taxon>
    </lineage>
</organism>
<sequence length="138" mass="16109">MYEELDEYLSGEFTTDYWYDEGFSIAREMLEEFNNNDWEELLNGILLKSTEWQVRYAYCVDSDINDDAVVKSLLLLSTVDDEELFTTCVDSLRVILNSTIIGLVSNDEAIMQRIKEILPKCGMATRKIFEDFIKKFSK</sequence>
<accession>A0A220MIA6</accession>
<gene>
    <name evidence="1" type="ORF">BP422_15440</name>
</gene>
<dbReference type="RefSeq" id="WP_088908548.1">
    <property type="nucleotide sequence ID" value="NZ_CP018145.1"/>
</dbReference>